<dbReference type="PANTHER" id="PTHR24171:SF11">
    <property type="entry name" value="26S PROTEASOME NON-ATPASE REGULATORY SUBUNIT 10"/>
    <property type="match status" value="1"/>
</dbReference>
<evidence type="ECO:0000313" key="5">
    <source>
        <dbReference type="Proteomes" id="UP000028045"/>
    </source>
</evidence>
<dbReference type="GO" id="GO:0085020">
    <property type="term" value="P:protein K6-linked ubiquitination"/>
    <property type="evidence" value="ECO:0007669"/>
    <property type="project" value="TreeGrafter"/>
</dbReference>
<feature type="repeat" description="ANK" evidence="3">
    <location>
        <begin position="121"/>
        <end position="153"/>
    </location>
</feature>
<evidence type="ECO:0000313" key="4">
    <source>
        <dbReference type="EMBL" id="KEY72510.1"/>
    </source>
</evidence>
<evidence type="ECO:0000256" key="1">
    <source>
        <dbReference type="ARBA" id="ARBA00022737"/>
    </source>
</evidence>
<keyword evidence="2 3" id="KW-0040">ANK repeat</keyword>
<dbReference type="PANTHER" id="PTHR24171">
    <property type="entry name" value="ANKYRIN REPEAT DOMAIN-CONTAINING PROTEIN 39-RELATED"/>
    <property type="match status" value="1"/>
</dbReference>
<keyword evidence="5" id="KW-1185">Reference proteome</keyword>
<dbReference type="PRINTS" id="PR01415">
    <property type="entry name" value="ANKYRIN"/>
</dbReference>
<dbReference type="SUPFAM" id="SSF48403">
    <property type="entry name" value="Ankyrin repeat"/>
    <property type="match status" value="1"/>
</dbReference>
<dbReference type="HOGENOM" id="CLU_1316168_0_0_1"/>
<dbReference type="InterPro" id="IPR002110">
    <property type="entry name" value="Ankyrin_rpt"/>
</dbReference>
<dbReference type="GO" id="GO:0004842">
    <property type="term" value="F:ubiquitin-protein transferase activity"/>
    <property type="evidence" value="ECO:0007669"/>
    <property type="project" value="TreeGrafter"/>
</dbReference>
<dbReference type="InterPro" id="IPR036770">
    <property type="entry name" value="Ankyrin_rpt-contain_sf"/>
</dbReference>
<dbReference type="Gene3D" id="1.25.40.20">
    <property type="entry name" value="Ankyrin repeat-containing domain"/>
    <property type="match status" value="1"/>
</dbReference>
<dbReference type="SMART" id="SM00248">
    <property type="entry name" value="ANK"/>
    <property type="match status" value="3"/>
</dbReference>
<protein>
    <submittedName>
        <fullName evidence="4">Uncharacterized protein</fullName>
    </submittedName>
</protein>
<organism evidence="4 5">
    <name type="scientific">Stachybotrys chartarum (strain CBS 109288 / IBT 7711)</name>
    <name type="common">Toxic black mold</name>
    <name type="synonym">Stilbospora chartarum</name>
    <dbReference type="NCBI Taxonomy" id="1280523"/>
    <lineage>
        <taxon>Eukaryota</taxon>
        <taxon>Fungi</taxon>
        <taxon>Dikarya</taxon>
        <taxon>Ascomycota</taxon>
        <taxon>Pezizomycotina</taxon>
        <taxon>Sordariomycetes</taxon>
        <taxon>Hypocreomycetidae</taxon>
        <taxon>Hypocreales</taxon>
        <taxon>Stachybotryaceae</taxon>
        <taxon>Stachybotrys</taxon>
    </lineage>
</organism>
<gene>
    <name evidence="4" type="ORF">S7711_09461</name>
</gene>
<accession>A0A084B4N1</accession>
<evidence type="ECO:0000256" key="2">
    <source>
        <dbReference type="ARBA" id="ARBA00023043"/>
    </source>
</evidence>
<proteinExistence type="predicted"/>
<dbReference type="AlphaFoldDB" id="A0A084B4N1"/>
<dbReference type="Proteomes" id="UP000028045">
    <property type="component" value="Unassembled WGS sequence"/>
</dbReference>
<dbReference type="PROSITE" id="PS50088">
    <property type="entry name" value="ANK_REPEAT"/>
    <property type="match status" value="2"/>
</dbReference>
<keyword evidence="1" id="KW-0677">Repeat</keyword>
<evidence type="ECO:0000256" key="3">
    <source>
        <dbReference type="PROSITE-ProRule" id="PRU00023"/>
    </source>
</evidence>
<feature type="repeat" description="ANK" evidence="3">
    <location>
        <begin position="88"/>
        <end position="120"/>
    </location>
</feature>
<dbReference type="OrthoDB" id="341259at2759"/>
<dbReference type="Pfam" id="PF12796">
    <property type="entry name" value="Ank_2"/>
    <property type="match status" value="1"/>
</dbReference>
<dbReference type="EMBL" id="KL648073">
    <property type="protein sequence ID" value="KEY72510.1"/>
    <property type="molecule type" value="Genomic_DNA"/>
</dbReference>
<name>A0A084B4N1_STACB</name>
<dbReference type="PROSITE" id="PS50297">
    <property type="entry name" value="ANK_REP_REGION"/>
    <property type="match status" value="2"/>
</dbReference>
<sequence length="209" mass="23280">MSCSCLSSLSPQPVLLLKSHLCGYVGRDPQDNRMAANTEDGGFGLFKRPNRDQRPRWLISLRRKTAGNEELGRLLIDEGAILDLGNQDKKTALHHASSYGHKETLTLLIDRKADLEKDDKRGLTAVHHASSKGHEEVVRLLVDRGATVEKSDLDGMTALDHAWKNKHKGAMKLLIDIMVLEYSVHHNYEAAMRLLMDGGAKLASLYCKD</sequence>
<reference evidence="4 5" key="1">
    <citation type="journal article" date="2014" name="BMC Genomics">
        <title>Comparative genome sequencing reveals chemotype-specific gene clusters in the toxigenic black mold Stachybotrys.</title>
        <authorList>
            <person name="Semeiks J."/>
            <person name="Borek D."/>
            <person name="Otwinowski Z."/>
            <person name="Grishin N.V."/>
        </authorList>
    </citation>
    <scope>NUCLEOTIDE SEQUENCE [LARGE SCALE GENOMIC DNA]</scope>
    <source>
        <strain evidence="5">CBS 109288 / IBT 7711</strain>
    </source>
</reference>